<keyword evidence="4" id="KW-1185">Reference proteome</keyword>
<evidence type="ECO:0000259" key="1">
    <source>
        <dbReference type="Pfam" id="PF01968"/>
    </source>
</evidence>
<dbReference type="Gene3D" id="3.30.420.40">
    <property type="match status" value="1"/>
</dbReference>
<dbReference type="GO" id="GO:0005829">
    <property type="term" value="C:cytosol"/>
    <property type="evidence" value="ECO:0007669"/>
    <property type="project" value="TreeGrafter"/>
</dbReference>
<dbReference type="AlphaFoldDB" id="W0JTY1"/>
<dbReference type="PANTHER" id="PTHR11365">
    <property type="entry name" value="5-OXOPROLINASE RELATED"/>
    <property type="match status" value="1"/>
</dbReference>
<dbReference type="EMBL" id="CP007057">
    <property type="protein sequence ID" value="AHG02061.1"/>
    <property type="molecule type" value="Genomic_DNA"/>
</dbReference>
<evidence type="ECO:0000259" key="2">
    <source>
        <dbReference type="Pfam" id="PF05378"/>
    </source>
</evidence>
<dbReference type="Pfam" id="PF01968">
    <property type="entry name" value="Hydantoinase_A"/>
    <property type="match status" value="1"/>
</dbReference>
<dbReference type="KEGG" id="hlr:HALLA_01795"/>
<dbReference type="InterPro" id="IPR045079">
    <property type="entry name" value="Oxoprolinase-like"/>
</dbReference>
<dbReference type="Pfam" id="PF05378">
    <property type="entry name" value="Hydant_A_N"/>
    <property type="match status" value="1"/>
</dbReference>
<accession>W0JTY1</accession>
<feature type="domain" description="Hydantoinase/oxoprolinase N-terminal" evidence="2">
    <location>
        <begin position="5"/>
        <end position="175"/>
    </location>
</feature>
<dbReference type="GO" id="GO:0017168">
    <property type="term" value="F:5-oxoprolinase (ATP-hydrolyzing) activity"/>
    <property type="evidence" value="ECO:0007669"/>
    <property type="project" value="TreeGrafter"/>
</dbReference>
<dbReference type="RefSeq" id="WP_084569117.1">
    <property type="nucleotide sequence ID" value="NZ_CP007057.1"/>
</dbReference>
<gene>
    <name evidence="3" type="ORF">HALLA_01795</name>
</gene>
<evidence type="ECO:0000313" key="3">
    <source>
        <dbReference type="EMBL" id="AHG02061.1"/>
    </source>
</evidence>
<evidence type="ECO:0008006" key="5">
    <source>
        <dbReference type="Google" id="ProtNLM"/>
    </source>
</evidence>
<dbReference type="eggNOG" id="arCOG01511">
    <property type="taxonomic scope" value="Archaea"/>
</dbReference>
<name>W0JTY1_9EURY</name>
<dbReference type="InterPro" id="IPR043129">
    <property type="entry name" value="ATPase_NBD"/>
</dbReference>
<reference evidence="3 4" key="1">
    <citation type="submission" date="2014-01" db="EMBL/GenBank/DDBJ databases">
        <authorList>
            <consortium name="DOE Joint Genome Institute"/>
            <person name="Anderson I."/>
            <person name="Huntemann M."/>
            <person name="Han J."/>
            <person name="Chen A."/>
            <person name="Kyrpides N."/>
            <person name="Mavromatis K."/>
            <person name="Markowitz V."/>
            <person name="Palaniappan K."/>
            <person name="Ivanova N."/>
            <person name="Schaumberg A."/>
            <person name="Pati A."/>
            <person name="Liolios K."/>
            <person name="Nordberg H.P."/>
            <person name="Cantor M.N."/>
            <person name="Hua S.X."/>
            <person name="Woyke T."/>
        </authorList>
    </citation>
    <scope>NUCLEOTIDE SEQUENCE [LARGE SCALE GENOMIC DNA]</scope>
    <source>
        <strain evidence="3 4">XH-48</strain>
        <plasmid evidence="4">2</plasmid>
    </source>
</reference>
<feature type="domain" description="Hydantoinase A/oxoprolinase" evidence="1">
    <location>
        <begin position="194"/>
        <end position="499"/>
    </location>
</feature>
<dbReference type="GO" id="GO:0006749">
    <property type="term" value="P:glutathione metabolic process"/>
    <property type="evidence" value="ECO:0007669"/>
    <property type="project" value="TreeGrafter"/>
</dbReference>
<dbReference type="InterPro" id="IPR008040">
    <property type="entry name" value="Hydant_A_N"/>
</dbReference>
<dbReference type="HOGENOM" id="CLU_014140_0_0_2"/>
<geneLocation type="plasmid" evidence="3">
    <name>unnamed</name>
</geneLocation>
<dbReference type="PATRIC" id="fig|797299.3.peg.3744"/>
<evidence type="ECO:0000313" key="4">
    <source>
        <dbReference type="Proteomes" id="UP000019024"/>
    </source>
</evidence>
<dbReference type="OrthoDB" id="8261at2157"/>
<dbReference type="PANTHER" id="PTHR11365:SF23">
    <property type="entry name" value="HYPOTHETICAL 5-OXOPROLINASE (EUROFUNG)-RELATED"/>
    <property type="match status" value="1"/>
</dbReference>
<protein>
    <recommendedName>
        <fullName evidence="5">Hydantoinase</fullName>
    </recommendedName>
</protein>
<dbReference type="Proteomes" id="UP000019024">
    <property type="component" value="Plasmid unnamed2"/>
</dbReference>
<dbReference type="GeneID" id="25147403"/>
<proteinExistence type="predicted"/>
<dbReference type="SUPFAM" id="SSF53067">
    <property type="entry name" value="Actin-like ATPase domain"/>
    <property type="match status" value="1"/>
</dbReference>
<dbReference type="InterPro" id="IPR002821">
    <property type="entry name" value="Hydantoinase_A"/>
</dbReference>
<organism evidence="3 4">
    <name type="scientific">Halostagnicola larsenii XH-48</name>
    <dbReference type="NCBI Taxonomy" id="797299"/>
    <lineage>
        <taxon>Archaea</taxon>
        <taxon>Methanobacteriati</taxon>
        <taxon>Methanobacteriota</taxon>
        <taxon>Stenosarchaea group</taxon>
        <taxon>Halobacteria</taxon>
        <taxon>Halobacteriales</taxon>
        <taxon>Natrialbaceae</taxon>
        <taxon>Halostagnicola</taxon>
    </lineage>
</organism>
<sequence>MSSVRVGIDVGGTFTDAVAIDSETFDVLAQTKVPTSHDADIGVAAGIVAATSELLDSLSASPDDVVFIAHGTTQATNALLEGDVSKVGIIGLGKGIQGRRARSETNLEDIELGDGQAIETTHEYLSIKDGLDADEVRTALDRFRDEGVEAVVASQAFGVDDPETEERVREISQEVGLPAIGANVVSKRYGLKIRTRTAVVNASILPRMIATSTATGESIEDFGIDTPLMIMRSDGGVMGIDEMQSRPIQTILSGPAAGVAGALMYENVTDGIFIDVGGTSSDISVIEKGQPKWKSAEIGGHSTFLRTLDIRTEGVAGGSMIRVEDGEVVQSGPRSAHIADLPYAAFADPDDIKDPKLVRITPKPDDPEYVGIETADGDMYALTPSGASNLLGHLDEGDYAAGNPEAARLAFEPLADELGVSVETAARQVLDVSIQKIVPVVEEVIDEYDLDPSLLEIVGGGGGCGALVPYLGDATAYETRLAANHEIVSTVGVGLAMVRDVVERNVMNPSEAEIERVRQEAVDSVVGMGANQETIGTTIEYDDAENLLRVEAEGSTELQTREMGQTEVSDAERRDIASTSLDVPTDAVDVAEATEGLFVYEAIESTPRLFGLLTKERTLVSVVDNTGVVKLKLQDASVYATAKANLADAIERVLDKESVYSGSTTRLPNIYICHGNQILDASGMSGRDQIRSLVDIELESLPDDQRVVVIGQRP</sequence>
<keyword evidence="3" id="KW-0614">Plasmid</keyword>